<organism evidence="3 4">
    <name type="scientific">Cadophora malorum</name>
    <dbReference type="NCBI Taxonomy" id="108018"/>
    <lineage>
        <taxon>Eukaryota</taxon>
        <taxon>Fungi</taxon>
        <taxon>Dikarya</taxon>
        <taxon>Ascomycota</taxon>
        <taxon>Pezizomycotina</taxon>
        <taxon>Leotiomycetes</taxon>
        <taxon>Helotiales</taxon>
        <taxon>Ploettnerulaceae</taxon>
        <taxon>Cadophora</taxon>
    </lineage>
</organism>
<keyword evidence="4" id="KW-1185">Reference proteome</keyword>
<keyword evidence="1" id="KW-0539">Nucleus</keyword>
<accession>A0A8H7WF16</accession>
<reference evidence="3" key="1">
    <citation type="submission" date="2021-02" db="EMBL/GenBank/DDBJ databases">
        <title>Genome sequence Cadophora malorum strain M34.</title>
        <authorList>
            <person name="Stefanovic E."/>
            <person name="Vu D."/>
            <person name="Scully C."/>
            <person name="Dijksterhuis J."/>
            <person name="Roader J."/>
            <person name="Houbraken J."/>
        </authorList>
    </citation>
    <scope>NUCLEOTIDE SEQUENCE</scope>
    <source>
        <strain evidence="3">M34</strain>
    </source>
</reference>
<name>A0A8H7WF16_9HELO</name>
<dbReference type="PROSITE" id="PS50048">
    <property type="entry name" value="ZN2_CY6_FUNGAL_2"/>
    <property type="match status" value="1"/>
</dbReference>
<dbReference type="InterPro" id="IPR052400">
    <property type="entry name" value="Zn2-C6_fungal_TF"/>
</dbReference>
<feature type="domain" description="Zn(2)-C6 fungal-type" evidence="2">
    <location>
        <begin position="13"/>
        <end position="43"/>
    </location>
</feature>
<proteinExistence type="predicted"/>
<dbReference type="Gene3D" id="4.10.240.10">
    <property type="entry name" value="Zn(2)-C6 fungal-type DNA-binding domain"/>
    <property type="match status" value="1"/>
</dbReference>
<evidence type="ECO:0000259" key="2">
    <source>
        <dbReference type="PROSITE" id="PS50048"/>
    </source>
</evidence>
<dbReference type="InterPro" id="IPR001138">
    <property type="entry name" value="Zn2Cys6_DnaBD"/>
</dbReference>
<dbReference type="Proteomes" id="UP000664132">
    <property type="component" value="Unassembled WGS sequence"/>
</dbReference>
<comment type="caution">
    <text evidence="3">The sequence shown here is derived from an EMBL/GenBank/DDBJ whole genome shotgun (WGS) entry which is preliminary data.</text>
</comment>
<sequence length="207" mass="23248">MRVRKSHKKSRSGCAQCKARRIKCDETKSKCVKCTMRNVPCSFSESPQRPASFQTDLQDNSVRTYDPTANDPMWYLDQNICERGAAVSDFSFPPLHVESWLNPCWSIQNLSLPNVGLLPALQSNSAFTAVNVEDSVWSQTQNMPNLSSEFAGLNNTHGGFFIETWGSRNIQESLCQPPKDSPTTMVHSMWEDLRLFPPSPAAAMENQ</sequence>
<dbReference type="SMART" id="SM00066">
    <property type="entry name" value="GAL4"/>
    <property type="match status" value="1"/>
</dbReference>
<dbReference type="EMBL" id="JAFJYH010000032">
    <property type="protein sequence ID" value="KAG4423595.1"/>
    <property type="molecule type" value="Genomic_DNA"/>
</dbReference>
<dbReference type="OrthoDB" id="416217at2759"/>
<dbReference type="CDD" id="cd00067">
    <property type="entry name" value="GAL4"/>
    <property type="match status" value="1"/>
</dbReference>
<dbReference type="GO" id="GO:0000981">
    <property type="term" value="F:DNA-binding transcription factor activity, RNA polymerase II-specific"/>
    <property type="evidence" value="ECO:0007669"/>
    <property type="project" value="InterPro"/>
</dbReference>
<evidence type="ECO:0000256" key="1">
    <source>
        <dbReference type="ARBA" id="ARBA00023242"/>
    </source>
</evidence>
<dbReference type="AlphaFoldDB" id="A0A8H7WF16"/>
<evidence type="ECO:0000313" key="3">
    <source>
        <dbReference type="EMBL" id="KAG4423595.1"/>
    </source>
</evidence>
<dbReference type="GO" id="GO:0008270">
    <property type="term" value="F:zinc ion binding"/>
    <property type="evidence" value="ECO:0007669"/>
    <property type="project" value="InterPro"/>
</dbReference>
<gene>
    <name evidence="3" type="ORF">IFR04_003277</name>
</gene>
<dbReference type="InterPro" id="IPR036864">
    <property type="entry name" value="Zn2-C6_fun-type_DNA-bd_sf"/>
</dbReference>
<dbReference type="PANTHER" id="PTHR47657:SF7">
    <property type="entry name" value="STEROL REGULATORY ELEMENT-BINDING PROTEIN ECM22"/>
    <property type="match status" value="1"/>
</dbReference>
<dbReference type="Pfam" id="PF00172">
    <property type="entry name" value="Zn_clus"/>
    <property type="match status" value="1"/>
</dbReference>
<dbReference type="SUPFAM" id="SSF57701">
    <property type="entry name" value="Zn2/Cys6 DNA-binding domain"/>
    <property type="match status" value="1"/>
</dbReference>
<dbReference type="PANTHER" id="PTHR47657">
    <property type="entry name" value="STEROL REGULATORY ELEMENT-BINDING PROTEIN ECM22"/>
    <property type="match status" value="1"/>
</dbReference>
<dbReference type="PROSITE" id="PS00463">
    <property type="entry name" value="ZN2_CY6_FUNGAL_1"/>
    <property type="match status" value="1"/>
</dbReference>
<evidence type="ECO:0000313" key="4">
    <source>
        <dbReference type="Proteomes" id="UP000664132"/>
    </source>
</evidence>
<protein>
    <recommendedName>
        <fullName evidence="2">Zn(2)-C6 fungal-type domain-containing protein</fullName>
    </recommendedName>
</protein>